<evidence type="ECO:0000256" key="2">
    <source>
        <dbReference type="ARBA" id="ARBA00023295"/>
    </source>
</evidence>
<feature type="region of interest" description="Disordered" evidence="4">
    <location>
        <begin position="1849"/>
        <end position="1870"/>
    </location>
</feature>
<feature type="region of interest" description="Disordered" evidence="4">
    <location>
        <begin position="995"/>
        <end position="1026"/>
    </location>
</feature>
<accession>A0ABY6FVC1</accession>
<dbReference type="PROSITE" id="PS50853">
    <property type="entry name" value="FN3"/>
    <property type="match status" value="3"/>
</dbReference>
<dbReference type="Gene3D" id="2.60.40.10">
    <property type="entry name" value="Immunoglobulins"/>
    <property type="match status" value="3"/>
</dbReference>
<reference evidence="6" key="1">
    <citation type="submission" date="2022-09" db="EMBL/GenBank/DDBJ databases">
        <authorList>
            <person name="Li D."/>
            <person name="Cheng J."/>
            <person name="Li Y."/>
        </authorList>
    </citation>
    <scope>NUCLEOTIDE SEQUENCE</scope>
    <source>
        <strain evidence="6">DL</strain>
    </source>
</reference>
<dbReference type="PANTHER" id="PTHR13817">
    <property type="entry name" value="TITIN"/>
    <property type="match status" value="1"/>
</dbReference>
<keyword evidence="7" id="KW-1185">Reference proteome</keyword>
<keyword evidence="1" id="KW-0677">Repeat</keyword>
<feature type="domain" description="Fibronectin type-III" evidence="5">
    <location>
        <begin position="1652"/>
        <end position="1750"/>
    </location>
</feature>
<dbReference type="PANTHER" id="PTHR13817:SF73">
    <property type="entry name" value="FIBRONECTIN TYPE-III DOMAIN-CONTAINING PROTEIN"/>
    <property type="match status" value="1"/>
</dbReference>
<proteinExistence type="predicted"/>
<dbReference type="SMART" id="SM00060">
    <property type="entry name" value="FN3"/>
    <property type="match status" value="5"/>
</dbReference>
<evidence type="ECO:0000256" key="4">
    <source>
        <dbReference type="SAM" id="MobiDB-lite"/>
    </source>
</evidence>
<gene>
    <name evidence="6" type="ORF">N9A08_05395</name>
</gene>
<feature type="compositionally biased region" description="Polar residues" evidence="4">
    <location>
        <begin position="1535"/>
        <end position="1545"/>
    </location>
</feature>
<dbReference type="Proteomes" id="UP001063368">
    <property type="component" value="Chromosome"/>
</dbReference>
<keyword evidence="3" id="KW-0624">Polysaccharide degradation</keyword>
<keyword evidence="2" id="KW-0326">Glycosidase</keyword>
<dbReference type="Pfam" id="PF00041">
    <property type="entry name" value="fn3"/>
    <property type="match status" value="2"/>
</dbReference>
<dbReference type="NCBIfam" id="NF012211">
    <property type="entry name" value="tand_rpt_95"/>
    <property type="match status" value="1"/>
</dbReference>
<dbReference type="InterPro" id="IPR003961">
    <property type="entry name" value="FN3_dom"/>
</dbReference>
<feature type="region of interest" description="Disordered" evidence="4">
    <location>
        <begin position="1535"/>
        <end position="1561"/>
    </location>
</feature>
<evidence type="ECO:0000259" key="5">
    <source>
        <dbReference type="PROSITE" id="PS50853"/>
    </source>
</evidence>
<dbReference type="InterPro" id="IPR013783">
    <property type="entry name" value="Ig-like_fold"/>
</dbReference>
<evidence type="ECO:0000256" key="3">
    <source>
        <dbReference type="ARBA" id="ARBA00023326"/>
    </source>
</evidence>
<keyword evidence="3" id="KW-0119">Carbohydrate metabolism</keyword>
<protein>
    <submittedName>
        <fullName evidence="6">Ig-like domain-containing protein</fullName>
    </submittedName>
</protein>
<dbReference type="InterPro" id="IPR050964">
    <property type="entry name" value="Striated_Muscle_Regulatory"/>
</dbReference>
<keyword evidence="2" id="KW-0378">Hydrolase</keyword>
<feature type="region of interest" description="Disordered" evidence="4">
    <location>
        <begin position="363"/>
        <end position="403"/>
    </location>
</feature>
<dbReference type="CDD" id="cd00063">
    <property type="entry name" value="FN3"/>
    <property type="match status" value="3"/>
</dbReference>
<dbReference type="Pfam" id="PF17963">
    <property type="entry name" value="Big_9"/>
    <property type="match status" value="9"/>
</dbReference>
<sequence length="2033" mass="210954">MPARLRAHRKAISAGAAVAAAGALVATAILYPGFARADVDLNDGGVWVTNQTQGMVGHLNYPSRMLDGAYAANSDRFNVTQHESTVFHSNTDQSKISPVDVANVARGTEVQLPASAVLSQGGNAVAVTDPAAGNVWLTSTGSLPFFSDTELEPAVQNAPGAAADVSPEGAAVIADPLGGRIYSYQVAADGSYGEPSVTEAEELKGFGDVQVAAVGSRPVAFDAESGTLVLPGGRTVEFDDTRGAQLQDSGPESDVVALATATALIEQPLNGSEATVTEIEGSGTPAPPVMVDGCVHAAWAGAGTYVRNCEQEADNLREEIPGIGASSDLVFRVNRSVVVLNDVNGGNVWLVLENMQLVDNWGDVIPPKQDSSDDEEESASENPVNTLPDRTGENRPPVASDDRFGVRAGRTTILNVLDNDTDPDGDLLTVRLTGEQPAAGVVQEIYNGAGLQIVVPADASGTSTFTYEVSDGRGGTASATATVQVRGAGENAPPEPRRSTRILVEQGKSVSQNILNDWMDPDGDDLVLLAAEPTADGDQVRTRSDGLLTFRDIGKTQGVKDVAVTISDGTETATGTITFDVRPAGVLPPVTNFDHFTATVGEAVTLYPLQNDLDPAGGQLSLARVEQEQEDGSALVPNYETGAVSFTPAAASTYYLEYLVTNGPQSAAGLIRVDAQESGRQGAPVAVRDVALLPRGGSVLVDVLGNDTDPTGGVLVVQSVSTGASSPLDVEVLDHNILQIHDVRGMQEQGVIRYTVSNGSASASGEVSVLPVEPPETLLPPAASADTATVRVGDVVDIPVLENDTSPTGDELTLNPVLPQDVDPADGQLFVSENILRFVAGDTAKTVYAIYEVRDSSGQSDSAQVRINILPRDDEKNTPPVPRNLEGRAIAGTTVRIPVPLNGLDADGDSVYLDGIAAAPALGAAVPGPDYIDYTASASGRGTDSFTYTVRDRLGLVNSGTVRVGIAPAAEANQKPVAVNDAVTVRPGREVAVPVLANDSDPDGDPISLDPDGVSAQEPSMDARADGPRVRFTVPDEPGTYNVRYAVKDNRGGSANGNVAVVSDPNAELLAPIARDDRVEVAEIRGRTAVDVAVLENDEDPDGVAEDLEVSVDPLRTTASVVGDKVRVQLTEEAQAIPYTVQDMDGGTATAVVWVPGLSAQYPTLRSSAVQEVQAGDTLDLELGDLVEVREGRTPRITETAKVSAIGSSNRDTWVADEDTLAYTADEDYAGLGAMTFEVTDGSGPDDPEGLKATLTVLINVIPLPEQNLPPVMNPGSLEAAKGEDSVRLDLAPLASDPNPEDADRLEFALAGPVPEGFEASLSGTILEVAAADSAAVGTVGQLAVTVTDGRSDPVPGRVDLTVLASTRPLPVAADDSVDDAVQGKPVTVDVLANDDNPFPETPLRILEATADGNGTAQISGDSIVVTPNPDFVGSMSVQYRVEDKTRQADRQASAQIRLSVQGRPDSPSTPVVESTRSRTVVLSWDPPASNGSPITGYTVTGSSGFSQDCPATTCTLAGLTNNVEYTFAVTATNANGTSDPSPQSAAARPDTQPAQPAPPVLAFGDRQLDISWSAPANDGSPIESYDLQISPAPPGGTAQKTVPASMTRTTWTGLANGTSYRVRVQARNAAPEPSGFSEYSSPEVPAGVPSAPGTPTTAKANSVGVQSQLTVDWADSDPNGADVTAYELREYRGSTLVRTLEAGAASNMTVRVDNSEQNYSYSARAYNKAGWSEWGPTSAPRRAVGVPDAPAAPVLAASRTGAEGRAVTITFTPLAQGARNGARAEEISYRASFSDGRSMMVSSGQEITGFSNGATITARLTAVVNSDGSSYDSAASAASAGVKVFGSPGTPSASGSDGGQGSRTARLSWAPPNQNAHDVAQVQISVNGGGWENVGVSGSRDVGDGYNQPVSIRVRVLNSQGTAGGIAEASARTGSEPPPATWTLTVGNQLDSADRRTCMDPVNGTNFTDPGCRGAHWAYIGDSIETRCYIVRRSGEIWYRQLSGPNASNNGLHIKGIHTNFGYNPPGGMGQC</sequence>
<evidence type="ECO:0000313" key="6">
    <source>
        <dbReference type="EMBL" id="UYB37093.1"/>
    </source>
</evidence>
<dbReference type="EMBL" id="CP106856">
    <property type="protein sequence ID" value="UYB37093.1"/>
    <property type="molecule type" value="Genomic_DNA"/>
</dbReference>
<evidence type="ECO:0000256" key="1">
    <source>
        <dbReference type="ARBA" id="ARBA00022737"/>
    </source>
</evidence>
<dbReference type="Gene3D" id="2.60.40.3440">
    <property type="match status" value="2"/>
</dbReference>
<name>A0ABY6FVC1_9MICC</name>
<dbReference type="Gene3D" id="2.60.40.2810">
    <property type="match status" value="1"/>
</dbReference>
<feature type="domain" description="Fibronectin type-III" evidence="5">
    <location>
        <begin position="1467"/>
        <end position="1555"/>
    </location>
</feature>
<organism evidence="6 7">
    <name type="scientific">Arthrobacter koreensis</name>
    <dbReference type="NCBI Taxonomy" id="199136"/>
    <lineage>
        <taxon>Bacteria</taxon>
        <taxon>Bacillati</taxon>
        <taxon>Actinomycetota</taxon>
        <taxon>Actinomycetes</taxon>
        <taxon>Micrococcales</taxon>
        <taxon>Micrococcaceae</taxon>
        <taxon>Arthrobacter</taxon>
    </lineage>
</organism>
<feature type="domain" description="Fibronectin type-III" evidence="5">
    <location>
        <begin position="1556"/>
        <end position="1648"/>
    </location>
</feature>
<evidence type="ECO:0000313" key="7">
    <source>
        <dbReference type="Proteomes" id="UP001063368"/>
    </source>
</evidence>
<dbReference type="RefSeq" id="WP_263128641.1">
    <property type="nucleotide sequence ID" value="NZ_CP106856.1"/>
</dbReference>
<dbReference type="InterPro" id="IPR036116">
    <property type="entry name" value="FN3_sf"/>
</dbReference>
<dbReference type="SUPFAM" id="SSF49265">
    <property type="entry name" value="Fibronectin type III"/>
    <property type="match status" value="2"/>
</dbReference>